<dbReference type="Gene3D" id="3.40.50.300">
    <property type="entry name" value="P-loop containing nucleotide triphosphate hydrolases"/>
    <property type="match status" value="1"/>
</dbReference>
<keyword evidence="4 7" id="KW-0067">ATP-binding</keyword>
<dbReference type="PROSITE" id="PS00211">
    <property type="entry name" value="ABC_TRANSPORTER_1"/>
    <property type="match status" value="1"/>
</dbReference>
<dbReference type="Proteomes" id="UP000262379">
    <property type="component" value="Unassembled WGS sequence"/>
</dbReference>
<evidence type="ECO:0000256" key="1">
    <source>
        <dbReference type="ARBA" id="ARBA00005417"/>
    </source>
</evidence>
<name>A0A371X1X6_9HYPH</name>
<dbReference type="PANTHER" id="PTHR42788:SF13">
    <property type="entry name" value="ALIPHATIC SULFONATES IMPORT ATP-BINDING PROTEIN SSUB"/>
    <property type="match status" value="1"/>
</dbReference>
<reference evidence="8" key="1">
    <citation type="submission" date="2018-08" db="EMBL/GenBank/DDBJ databases">
        <authorList>
            <person name="Im W.T."/>
        </authorList>
    </citation>
    <scope>NUCLEOTIDE SEQUENCE [LARGE SCALE GENOMIC DNA]</scope>
    <source>
        <strain evidence="8">LA-28</strain>
    </source>
</reference>
<dbReference type="InterPro" id="IPR017871">
    <property type="entry name" value="ABC_transporter-like_CS"/>
</dbReference>
<dbReference type="InterPro" id="IPR027417">
    <property type="entry name" value="P-loop_NTPase"/>
</dbReference>
<dbReference type="EMBL" id="QURN01000039">
    <property type="protein sequence ID" value="RFC63207.1"/>
    <property type="molecule type" value="Genomic_DNA"/>
</dbReference>
<dbReference type="Pfam" id="PF00005">
    <property type="entry name" value="ABC_tran"/>
    <property type="match status" value="1"/>
</dbReference>
<comment type="caution">
    <text evidence="7">The sequence shown here is derived from an EMBL/GenBank/DDBJ whole genome shotgun (WGS) entry which is preliminary data.</text>
</comment>
<evidence type="ECO:0000313" key="8">
    <source>
        <dbReference type="Proteomes" id="UP000262379"/>
    </source>
</evidence>
<evidence type="ECO:0000256" key="4">
    <source>
        <dbReference type="ARBA" id="ARBA00022840"/>
    </source>
</evidence>
<dbReference type="PROSITE" id="PS50893">
    <property type="entry name" value="ABC_TRANSPORTER_2"/>
    <property type="match status" value="1"/>
</dbReference>
<protein>
    <submittedName>
        <fullName evidence="7">ATP-binding cassette domain-containing protein</fullName>
    </submittedName>
</protein>
<sequence length="240" mass="25968">MALRSGANITAYGRAPAPALLAVGTKDRDIAQVRLSEVGPGKGKSAKAGQNGDGMLQGEPSTPLIRFEGVSFSYMPERNRPPEVEGLDIEVEDGEFVVLLGPSGCGKSSLLNLVAGFLYPTEGRVLFRDKVVRGPSPERGMVFQSVDAPLFSWLTTRENVTFGLRHGAAENARIADNYIKMVHLAGAENKYPSELSGGMKQRVQLARVWAMNPAVLLMDEPYANLDAITKCDFSWNEDPA</sequence>
<comment type="similarity">
    <text evidence="1">Belongs to the ABC transporter superfamily.</text>
</comment>
<dbReference type="SUPFAM" id="SSF52540">
    <property type="entry name" value="P-loop containing nucleoside triphosphate hydrolases"/>
    <property type="match status" value="1"/>
</dbReference>
<dbReference type="RefSeq" id="WP_116625882.1">
    <property type="nucleotide sequence ID" value="NZ_QURN01000039.1"/>
</dbReference>
<proteinExistence type="inferred from homology"/>
<dbReference type="GO" id="GO:0016887">
    <property type="term" value="F:ATP hydrolysis activity"/>
    <property type="evidence" value="ECO:0007669"/>
    <property type="project" value="InterPro"/>
</dbReference>
<evidence type="ECO:0000256" key="3">
    <source>
        <dbReference type="ARBA" id="ARBA00022741"/>
    </source>
</evidence>
<evidence type="ECO:0000256" key="2">
    <source>
        <dbReference type="ARBA" id="ARBA00022448"/>
    </source>
</evidence>
<gene>
    <name evidence="7" type="ORF">DY251_21165</name>
</gene>
<feature type="region of interest" description="Disordered" evidence="5">
    <location>
        <begin position="37"/>
        <end position="61"/>
    </location>
</feature>
<organism evidence="7 8">
    <name type="scientific">Mesorhizobium denitrificans</name>
    <dbReference type="NCBI Taxonomy" id="2294114"/>
    <lineage>
        <taxon>Bacteria</taxon>
        <taxon>Pseudomonadati</taxon>
        <taxon>Pseudomonadota</taxon>
        <taxon>Alphaproteobacteria</taxon>
        <taxon>Hyphomicrobiales</taxon>
        <taxon>Phyllobacteriaceae</taxon>
        <taxon>Mesorhizobium</taxon>
    </lineage>
</organism>
<feature type="domain" description="ABC transporter" evidence="6">
    <location>
        <begin position="65"/>
        <end position="240"/>
    </location>
</feature>
<evidence type="ECO:0000259" key="6">
    <source>
        <dbReference type="PROSITE" id="PS50893"/>
    </source>
</evidence>
<dbReference type="GO" id="GO:0005524">
    <property type="term" value="F:ATP binding"/>
    <property type="evidence" value="ECO:0007669"/>
    <property type="project" value="UniProtKB-KW"/>
</dbReference>
<keyword evidence="8" id="KW-1185">Reference proteome</keyword>
<evidence type="ECO:0000313" key="7">
    <source>
        <dbReference type="EMBL" id="RFC63207.1"/>
    </source>
</evidence>
<dbReference type="PANTHER" id="PTHR42788">
    <property type="entry name" value="TAURINE IMPORT ATP-BINDING PROTEIN-RELATED"/>
    <property type="match status" value="1"/>
</dbReference>
<evidence type="ECO:0000256" key="5">
    <source>
        <dbReference type="SAM" id="MobiDB-lite"/>
    </source>
</evidence>
<dbReference type="InterPro" id="IPR003439">
    <property type="entry name" value="ABC_transporter-like_ATP-bd"/>
</dbReference>
<accession>A0A371X1X6</accession>
<keyword evidence="3" id="KW-0547">Nucleotide-binding</keyword>
<dbReference type="AlphaFoldDB" id="A0A371X1X6"/>
<dbReference type="InterPro" id="IPR050166">
    <property type="entry name" value="ABC_transporter_ATP-bind"/>
</dbReference>
<keyword evidence="2" id="KW-0813">Transport</keyword>